<gene>
    <name evidence="3" type="ORF">D7318_00700</name>
    <name evidence="2" type="ORF">D7319_02195</name>
</gene>
<protein>
    <recommendedName>
        <fullName evidence="6">Secreted protein</fullName>
    </recommendedName>
</protein>
<organism evidence="2 5">
    <name type="scientific">Streptomyces radicis</name>
    <dbReference type="NCBI Taxonomy" id="1750517"/>
    <lineage>
        <taxon>Bacteria</taxon>
        <taxon>Bacillati</taxon>
        <taxon>Actinomycetota</taxon>
        <taxon>Actinomycetes</taxon>
        <taxon>Kitasatosporales</taxon>
        <taxon>Streptomycetaceae</taxon>
        <taxon>Streptomyces</taxon>
    </lineage>
</organism>
<name>A0A3A9WJ22_9ACTN</name>
<sequence length="198" mass="20034">MQLPAGQDLPHTRARAVHWLTTAAVLAAATVVAAMVEPSGATATATAGDGPGPERAAAGAAPVPGPDAEAADYPLDCGPLGVVVSDQASVDLDGDGTGETVAVVHCDAGSGTPPHGVYLLGHGEGEGAAPRVTETLVDPAERMNVDRFEADDDAIALRLYGYSSPDVPSCCPDMQRDVSWSWRDGALTLDVAAPPNSV</sequence>
<evidence type="ECO:0000313" key="2">
    <source>
        <dbReference type="EMBL" id="RKN12769.1"/>
    </source>
</evidence>
<dbReference type="EMBL" id="RBDY01000001">
    <property type="protein sequence ID" value="RKN27467.1"/>
    <property type="molecule type" value="Genomic_DNA"/>
</dbReference>
<dbReference type="OrthoDB" id="4350218at2"/>
<keyword evidence="4" id="KW-1185">Reference proteome</keyword>
<dbReference type="Proteomes" id="UP000275024">
    <property type="component" value="Unassembled WGS sequence"/>
</dbReference>
<dbReference type="AlphaFoldDB" id="A0A3A9WJ22"/>
<feature type="region of interest" description="Disordered" evidence="1">
    <location>
        <begin position="42"/>
        <end position="70"/>
    </location>
</feature>
<dbReference type="RefSeq" id="WP_120694835.1">
    <property type="nucleotide sequence ID" value="NZ_RBDX01000001.1"/>
</dbReference>
<accession>A0A3A9WJ22</accession>
<reference evidence="4 5" key="1">
    <citation type="submission" date="2018-09" db="EMBL/GenBank/DDBJ databases">
        <title>Streptomyces sp. nov. DS1-2, an endophytic actinomycete isolated from roots of Dendrobium scabrilingue.</title>
        <authorList>
            <person name="Kuncharoen N."/>
            <person name="Kudo T."/>
            <person name="Ohkuma M."/>
            <person name="Yuki M."/>
            <person name="Tanasupawat S."/>
        </authorList>
    </citation>
    <scope>NUCLEOTIDE SEQUENCE [LARGE SCALE GENOMIC DNA]</scope>
    <source>
        <strain evidence="2 5">AZ1-7</strain>
        <strain evidence="3 4">DS1-2</strain>
    </source>
</reference>
<evidence type="ECO:0000313" key="5">
    <source>
        <dbReference type="Proteomes" id="UP000275024"/>
    </source>
</evidence>
<dbReference type="Proteomes" id="UP000268652">
    <property type="component" value="Unassembled WGS sequence"/>
</dbReference>
<dbReference type="EMBL" id="RBDX01000001">
    <property type="protein sequence ID" value="RKN12769.1"/>
    <property type="molecule type" value="Genomic_DNA"/>
</dbReference>
<evidence type="ECO:0008006" key="6">
    <source>
        <dbReference type="Google" id="ProtNLM"/>
    </source>
</evidence>
<comment type="caution">
    <text evidence="2">The sequence shown here is derived from an EMBL/GenBank/DDBJ whole genome shotgun (WGS) entry which is preliminary data.</text>
</comment>
<evidence type="ECO:0000313" key="4">
    <source>
        <dbReference type="Proteomes" id="UP000268652"/>
    </source>
</evidence>
<evidence type="ECO:0000256" key="1">
    <source>
        <dbReference type="SAM" id="MobiDB-lite"/>
    </source>
</evidence>
<proteinExistence type="predicted"/>
<evidence type="ECO:0000313" key="3">
    <source>
        <dbReference type="EMBL" id="RKN27467.1"/>
    </source>
</evidence>